<sequence>MNDVTDRLRAANPVKEPPALPPVEPLLARLTDAPPPPRRTHRRLLVPALVITMLVAIVVGSELRGPGVDVVAEARAALGGSGGIVHVVAREERRNPDGTIVEGSGTTSEIWSARDPLRFRVHDDTFEAAYFDGVVTTREDGKLQSTRLDEAGRRATEDIDRNTGLLQPGRDPVPVIQRLLAEGKLEPAGTTDLRGRKAQRLVGSESAPDARSPGVEVEYLVDARTYAPLQLSTKATLSDGRSAGASKLTFLQYERLPRTAANERLLTLK</sequence>
<feature type="region of interest" description="Disordered" evidence="1">
    <location>
        <begin position="1"/>
        <end position="22"/>
    </location>
</feature>
<organism evidence="3 4">
    <name type="scientific">Solirubrobacter phytolaccae</name>
    <dbReference type="NCBI Taxonomy" id="1404360"/>
    <lineage>
        <taxon>Bacteria</taxon>
        <taxon>Bacillati</taxon>
        <taxon>Actinomycetota</taxon>
        <taxon>Thermoleophilia</taxon>
        <taxon>Solirubrobacterales</taxon>
        <taxon>Solirubrobacteraceae</taxon>
        <taxon>Solirubrobacter</taxon>
    </lineage>
</organism>
<evidence type="ECO:0000256" key="2">
    <source>
        <dbReference type="SAM" id="Phobius"/>
    </source>
</evidence>
<protein>
    <submittedName>
        <fullName evidence="3">Uncharacterized protein</fullName>
    </submittedName>
</protein>
<keyword evidence="2" id="KW-0472">Membrane</keyword>
<name>A0A9X3SE44_9ACTN</name>
<proteinExistence type="predicted"/>
<dbReference type="RefSeq" id="WP_270028975.1">
    <property type="nucleotide sequence ID" value="NZ_JAPDDP010000078.1"/>
</dbReference>
<feature type="transmembrane region" description="Helical" evidence="2">
    <location>
        <begin position="44"/>
        <end position="61"/>
    </location>
</feature>
<evidence type="ECO:0000256" key="1">
    <source>
        <dbReference type="SAM" id="MobiDB-lite"/>
    </source>
</evidence>
<evidence type="ECO:0000313" key="4">
    <source>
        <dbReference type="Proteomes" id="UP001147653"/>
    </source>
</evidence>
<accession>A0A9X3SE44</accession>
<keyword evidence="2" id="KW-1133">Transmembrane helix</keyword>
<evidence type="ECO:0000313" key="3">
    <source>
        <dbReference type="EMBL" id="MDA0184520.1"/>
    </source>
</evidence>
<dbReference type="EMBL" id="JAPDDP010000078">
    <property type="protein sequence ID" value="MDA0184520.1"/>
    <property type="molecule type" value="Genomic_DNA"/>
</dbReference>
<comment type="caution">
    <text evidence="3">The sequence shown here is derived from an EMBL/GenBank/DDBJ whole genome shotgun (WGS) entry which is preliminary data.</text>
</comment>
<dbReference type="Proteomes" id="UP001147653">
    <property type="component" value="Unassembled WGS sequence"/>
</dbReference>
<reference evidence="3" key="1">
    <citation type="submission" date="2022-10" db="EMBL/GenBank/DDBJ databases">
        <title>The WGS of Solirubrobacter phytolaccae KCTC 29190.</title>
        <authorList>
            <person name="Jiang Z."/>
        </authorList>
    </citation>
    <scope>NUCLEOTIDE SEQUENCE</scope>
    <source>
        <strain evidence="3">KCTC 29190</strain>
    </source>
</reference>
<gene>
    <name evidence="3" type="ORF">OJ997_29730</name>
</gene>
<dbReference type="AlphaFoldDB" id="A0A9X3SE44"/>
<keyword evidence="2" id="KW-0812">Transmembrane</keyword>
<keyword evidence="4" id="KW-1185">Reference proteome</keyword>